<dbReference type="PANTHER" id="PTHR11328">
    <property type="entry name" value="MAJOR FACILITATOR SUPERFAMILY DOMAIN-CONTAINING PROTEIN"/>
    <property type="match status" value="1"/>
</dbReference>
<feature type="transmembrane region" description="Helical" evidence="3">
    <location>
        <begin position="421"/>
        <end position="439"/>
    </location>
</feature>
<feature type="transmembrane region" description="Helical" evidence="3">
    <location>
        <begin position="389"/>
        <end position="409"/>
    </location>
</feature>
<keyword evidence="3" id="KW-0812">Transmembrane</keyword>
<keyword evidence="3" id="KW-0472">Membrane</keyword>
<comment type="similarity">
    <text evidence="1">Belongs to the sodium:galactoside symporter (TC 2.A.2) family.</text>
</comment>
<evidence type="ECO:0000313" key="4">
    <source>
        <dbReference type="EMBL" id="TWU01896.1"/>
    </source>
</evidence>
<dbReference type="Pfam" id="PF13347">
    <property type="entry name" value="MFS_2"/>
    <property type="match status" value="2"/>
</dbReference>
<dbReference type="Gene3D" id="1.20.1250.20">
    <property type="entry name" value="MFS general substrate transporter like domains"/>
    <property type="match status" value="2"/>
</dbReference>
<dbReference type="RefSeq" id="WP_146577106.1">
    <property type="nucleotide sequence ID" value="NZ_SJPM01000002.1"/>
</dbReference>
<feature type="transmembrane region" description="Helical" evidence="3">
    <location>
        <begin position="445"/>
        <end position="468"/>
    </location>
</feature>
<feature type="transmembrane region" description="Helical" evidence="3">
    <location>
        <begin position="357"/>
        <end position="383"/>
    </location>
</feature>
<keyword evidence="5" id="KW-1185">Reference proteome</keyword>
<keyword evidence="3" id="KW-1133">Transmembrane helix</keyword>
<dbReference type="InterPro" id="IPR039672">
    <property type="entry name" value="MFS_2"/>
</dbReference>
<dbReference type="SUPFAM" id="SSF103473">
    <property type="entry name" value="MFS general substrate transporter"/>
    <property type="match status" value="2"/>
</dbReference>
<dbReference type="GO" id="GO:0015293">
    <property type="term" value="F:symporter activity"/>
    <property type="evidence" value="ECO:0007669"/>
    <property type="project" value="InterPro"/>
</dbReference>
<evidence type="ECO:0000256" key="3">
    <source>
        <dbReference type="SAM" id="Phobius"/>
    </source>
</evidence>
<evidence type="ECO:0000256" key="1">
    <source>
        <dbReference type="ARBA" id="ARBA00009617"/>
    </source>
</evidence>
<feature type="transmembrane region" description="Helical" evidence="3">
    <location>
        <begin position="155"/>
        <end position="179"/>
    </location>
</feature>
<accession>A0A5C6AS32</accession>
<dbReference type="InterPro" id="IPR036259">
    <property type="entry name" value="MFS_trans_sf"/>
</dbReference>
<feature type="region of interest" description="Disordered" evidence="2">
    <location>
        <begin position="1"/>
        <end position="47"/>
    </location>
</feature>
<feature type="transmembrane region" description="Helical" evidence="3">
    <location>
        <begin position="310"/>
        <end position="327"/>
    </location>
</feature>
<feature type="transmembrane region" description="Helical" evidence="3">
    <location>
        <begin position="488"/>
        <end position="512"/>
    </location>
</feature>
<feature type="transmembrane region" description="Helical" evidence="3">
    <location>
        <begin position="538"/>
        <end position="560"/>
    </location>
</feature>
<evidence type="ECO:0000313" key="5">
    <source>
        <dbReference type="Proteomes" id="UP000316213"/>
    </source>
</evidence>
<feature type="transmembrane region" description="Helical" evidence="3">
    <location>
        <begin position="124"/>
        <end position="143"/>
    </location>
</feature>
<sequence length="596" mass="65341">MTQTPSNTPPSTRADRVDDAFVAKPSNPPVDATSGDDREPSSGSAERLSVGEKVGYGLGDTASNLYWKTFEFFLVYFYTDVFGISAKSAGTMMLVTRIWDALNDPLVGYLSDRTRTSWGRFRPYLLWMAIPFAITGMMTFYTPDLGPQGKLIYAYVTYTLVMMAYTAINIPYGALMGVISADSIERTSVSTYRFVAAFVGGLIVQYGTLAMVAYFGGTESVLVDGVMKDVVIDEQRGFFLTMAVFSVLAVILFLITFATTRERVQPASEQLSTYQADLKFVLTSLRLHQVLLVGLALLACLATGFSVDALPWIAGSYLALSLLSLIVRQISKLRLRRIDEVSSFGLDFHDLLRNGPWMVLFAFGLLQLTGLFIRGGAVLYYFKYYCGDATIATTFWVSGSFAAIAGMLLTKHLAAWFSKKTLMIAMNLAVAVLTAAFLILEPDQIRWMIGLQVATAFVGGPIPVLLWAMYADIADYSEWQNGRRATGLIFAAATFSQKLGCAVGAAMTGFALDYFRYVSPIDGNEQIQSAETMQGLCWMMSVVPAVFIAAAGISLCFYGIDRKTNLRIQSDLQRGRTLANHTKSSVAIDPALHAEN</sequence>
<feature type="transmembrane region" description="Helical" evidence="3">
    <location>
        <begin position="280"/>
        <end position="304"/>
    </location>
</feature>
<dbReference type="OrthoDB" id="9764596at2"/>
<gene>
    <name evidence="4" type="primary">yicJ_1</name>
    <name evidence="4" type="ORF">Pla100_16320</name>
</gene>
<dbReference type="EMBL" id="SJPM01000002">
    <property type="protein sequence ID" value="TWU01896.1"/>
    <property type="molecule type" value="Genomic_DNA"/>
</dbReference>
<feature type="compositionally biased region" description="Polar residues" evidence="2">
    <location>
        <begin position="1"/>
        <end position="11"/>
    </location>
</feature>
<feature type="transmembrane region" description="Helical" evidence="3">
    <location>
        <begin position="237"/>
        <end position="259"/>
    </location>
</feature>
<organism evidence="4 5">
    <name type="scientific">Neorhodopirellula pilleata</name>
    <dbReference type="NCBI Taxonomy" id="2714738"/>
    <lineage>
        <taxon>Bacteria</taxon>
        <taxon>Pseudomonadati</taxon>
        <taxon>Planctomycetota</taxon>
        <taxon>Planctomycetia</taxon>
        <taxon>Pirellulales</taxon>
        <taxon>Pirellulaceae</taxon>
        <taxon>Neorhodopirellula</taxon>
    </lineage>
</organism>
<protein>
    <submittedName>
        <fullName evidence="4">Inner membrane symporter YicJ</fullName>
    </submittedName>
</protein>
<feature type="transmembrane region" description="Helical" evidence="3">
    <location>
        <begin position="191"/>
        <end position="217"/>
    </location>
</feature>
<comment type="caution">
    <text evidence="4">The sequence shown here is derived from an EMBL/GenBank/DDBJ whole genome shotgun (WGS) entry which is preliminary data.</text>
</comment>
<dbReference type="GO" id="GO:0005886">
    <property type="term" value="C:plasma membrane"/>
    <property type="evidence" value="ECO:0007669"/>
    <property type="project" value="TreeGrafter"/>
</dbReference>
<reference evidence="4 5" key="1">
    <citation type="submission" date="2019-02" db="EMBL/GenBank/DDBJ databases">
        <title>Deep-cultivation of Planctomycetes and their phenomic and genomic characterization uncovers novel biology.</title>
        <authorList>
            <person name="Wiegand S."/>
            <person name="Jogler M."/>
            <person name="Boedeker C."/>
            <person name="Pinto D."/>
            <person name="Vollmers J."/>
            <person name="Rivas-Marin E."/>
            <person name="Kohn T."/>
            <person name="Peeters S.H."/>
            <person name="Heuer A."/>
            <person name="Rast P."/>
            <person name="Oberbeckmann S."/>
            <person name="Bunk B."/>
            <person name="Jeske O."/>
            <person name="Meyerdierks A."/>
            <person name="Storesund J.E."/>
            <person name="Kallscheuer N."/>
            <person name="Luecker S."/>
            <person name="Lage O.M."/>
            <person name="Pohl T."/>
            <person name="Merkel B.J."/>
            <person name="Hornburger P."/>
            <person name="Mueller R.-W."/>
            <person name="Bruemmer F."/>
            <person name="Labrenz M."/>
            <person name="Spormann A.M."/>
            <person name="Op Den Camp H."/>
            <person name="Overmann J."/>
            <person name="Amann R."/>
            <person name="Jetten M.S.M."/>
            <person name="Mascher T."/>
            <person name="Medema M.H."/>
            <person name="Devos D.P."/>
            <person name="Kaster A.-K."/>
            <person name="Ovreas L."/>
            <person name="Rohde M."/>
            <person name="Galperin M.Y."/>
            <person name="Jogler C."/>
        </authorList>
    </citation>
    <scope>NUCLEOTIDE SEQUENCE [LARGE SCALE GENOMIC DNA]</scope>
    <source>
        <strain evidence="4 5">Pla100</strain>
    </source>
</reference>
<dbReference type="AlphaFoldDB" id="A0A5C6AS32"/>
<evidence type="ECO:0000256" key="2">
    <source>
        <dbReference type="SAM" id="MobiDB-lite"/>
    </source>
</evidence>
<proteinExistence type="inferred from homology"/>
<dbReference type="CDD" id="cd17332">
    <property type="entry name" value="MFS_MelB_like"/>
    <property type="match status" value="1"/>
</dbReference>
<dbReference type="Proteomes" id="UP000316213">
    <property type="component" value="Unassembled WGS sequence"/>
</dbReference>
<name>A0A5C6AS32_9BACT</name>
<dbReference type="PANTHER" id="PTHR11328:SF24">
    <property type="entry name" value="MAJOR FACILITATOR SUPERFAMILY (MFS) PROFILE DOMAIN-CONTAINING PROTEIN"/>
    <property type="match status" value="1"/>
</dbReference>
<dbReference type="GO" id="GO:0008643">
    <property type="term" value="P:carbohydrate transport"/>
    <property type="evidence" value="ECO:0007669"/>
    <property type="project" value="InterPro"/>
</dbReference>